<dbReference type="InterPro" id="IPR001764">
    <property type="entry name" value="Glyco_hydro_3_N"/>
</dbReference>
<dbReference type="Pfam" id="PF00933">
    <property type="entry name" value="Glyco_hydro_3"/>
    <property type="match status" value="1"/>
</dbReference>
<keyword evidence="7" id="KW-1185">Reference proteome</keyword>
<dbReference type="InterPro" id="IPR036962">
    <property type="entry name" value="Glyco_hydro_3_N_sf"/>
</dbReference>
<dbReference type="InterPro" id="IPR050226">
    <property type="entry name" value="NagZ_Beta-hexosaminidase"/>
</dbReference>
<dbReference type="GO" id="GO:0009254">
    <property type="term" value="P:peptidoglycan turnover"/>
    <property type="evidence" value="ECO:0007669"/>
    <property type="project" value="TreeGrafter"/>
</dbReference>
<dbReference type="InterPro" id="IPR017853">
    <property type="entry name" value="GH"/>
</dbReference>
<evidence type="ECO:0000313" key="7">
    <source>
        <dbReference type="Proteomes" id="UP000094526"/>
    </source>
</evidence>
<protein>
    <submittedName>
        <fullName evidence="6">Putative glycosyl hydrolase</fullName>
    </submittedName>
</protein>
<evidence type="ECO:0000256" key="1">
    <source>
        <dbReference type="ARBA" id="ARBA00005336"/>
    </source>
</evidence>
<dbReference type="Proteomes" id="UP000094526">
    <property type="component" value="Unassembled WGS sequence"/>
</dbReference>
<dbReference type="EMBL" id="LGRB01000010">
    <property type="protein sequence ID" value="OCT50194.1"/>
    <property type="molecule type" value="Genomic_DNA"/>
</dbReference>
<dbReference type="GO" id="GO:0005975">
    <property type="term" value="P:carbohydrate metabolic process"/>
    <property type="evidence" value="ECO:0007669"/>
    <property type="project" value="InterPro"/>
</dbReference>
<dbReference type="InterPro" id="IPR036881">
    <property type="entry name" value="Glyco_hydro_3_C_sf"/>
</dbReference>
<sequence length="721" mass="78403">MPKTSFVSVLLPPDRAPSSPEPLECPERLIAGWSAAEQGLRLIRDLQIIAHRSGHEQPLLIALDQENGLVNSITDELYITQFPSSMAIAATKSKENAYLVGHATARELSAIGVNWLLGPALDVILDRTLPGLGTRSFGDDPHLVAKLGSNFIRGCRDAHVACCAKHFPLGGSLEIDESVAKVPVISTSLEQLRQSIIVPFEQAIHDGVDGIAAAGCAISSMGPKLMHACLSKKVLTELLRGQLGYEGVIVSECLEMDGIAQSVGVGQATVMGLSAGCDMINVCRSFPMQLEAFASLSLALDNKTVPASRVEEKALRISSLKAKYTNWQQALQPLGLQHLESLRAGHRQLALRVYEQSMTILQDDPPVIPLTQTLPTRSKIALFTPLLRVGQTQSSLSHGSRGSSLTLQTRKSASGSMYGEEYFQAFGQALSRCGVGEVVHTSYSSHGVQIEHERLLEDADLVIIMVADATRNQYQAAFARHVNVLCRLRERGQKAVKGPPAVVLLSLSSPHDLPIGSWRGTHLAIYDCTAISLSCVLRVLCGNLKAEGRAPGHPMPKRVQSREDHQPTWLVEQFDPTRDLTSLYVFLKAAAESEGEGSPAERLSLWLSGLSPDAFLNAPNSTMATYYFIVRNASTETIYGLCRLHHFKSVSHSCLDLILVEASKRRLSIGTDLYNFTLSFLRDCLNANTVQVGCPLFGIYPGLLKSSTPANDYAKKWLETL</sequence>
<dbReference type="GO" id="GO:0004553">
    <property type="term" value="F:hydrolase activity, hydrolyzing O-glycosyl compounds"/>
    <property type="evidence" value="ECO:0007669"/>
    <property type="project" value="InterPro"/>
</dbReference>
<dbReference type="AlphaFoldDB" id="A0A1C1CNW6"/>
<reference evidence="7" key="1">
    <citation type="submission" date="2015-07" db="EMBL/GenBank/DDBJ databases">
        <authorList>
            <person name="Teixeira M.M."/>
            <person name="Souza R.C."/>
            <person name="Almeida L.G."/>
            <person name="Vicente V.A."/>
            <person name="de Hoog S."/>
            <person name="Bocca A.L."/>
            <person name="de Almeida S.R."/>
            <person name="Vasconcelos A.T."/>
            <person name="Felipe M.S."/>
        </authorList>
    </citation>
    <scope>NUCLEOTIDE SEQUENCE [LARGE SCALE GENOMIC DNA]</scope>
    <source>
        <strain evidence="7">KSF</strain>
    </source>
</reference>
<name>A0A1C1CNW6_9EURO</name>
<evidence type="ECO:0000256" key="2">
    <source>
        <dbReference type="ARBA" id="ARBA00022801"/>
    </source>
</evidence>
<dbReference type="eggNOG" id="ENOG502QTNX">
    <property type="taxonomic scope" value="Eukaryota"/>
</dbReference>
<accession>A0A1C1CNW6</accession>
<dbReference type="Gene3D" id="3.20.20.300">
    <property type="entry name" value="Glycoside hydrolase, family 3, N-terminal domain"/>
    <property type="match status" value="1"/>
</dbReference>
<keyword evidence="3" id="KW-0325">Glycoprotein</keyword>
<dbReference type="SUPFAM" id="SSF51445">
    <property type="entry name" value="(Trans)glycosidases"/>
    <property type="match status" value="1"/>
</dbReference>
<dbReference type="PANTHER" id="PTHR30480">
    <property type="entry name" value="BETA-HEXOSAMINIDASE-RELATED"/>
    <property type="match status" value="1"/>
</dbReference>
<keyword evidence="4" id="KW-0326">Glycosidase</keyword>
<feature type="domain" description="Glycoside hydrolase family 3 N-terminal" evidence="5">
    <location>
        <begin position="37"/>
        <end position="319"/>
    </location>
</feature>
<comment type="caution">
    <text evidence="6">The sequence shown here is derived from an EMBL/GenBank/DDBJ whole genome shotgun (WGS) entry which is preliminary data.</text>
</comment>
<organism evidence="6 7">
    <name type="scientific">Cladophialophora carrionii</name>
    <dbReference type="NCBI Taxonomy" id="86049"/>
    <lineage>
        <taxon>Eukaryota</taxon>
        <taxon>Fungi</taxon>
        <taxon>Dikarya</taxon>
        <taxon>Ascomycota</taxon>
        <taxon>Pezizomycotina</taxon>
        <taxon>Eurotiomycetes</taxon>
        <taxon>Chaetothyriomycetidae</taxon>
        <taxon>Chaetothyriales</taxon>
        <taxon>Herpotrichiellaceae</taxon>
        <taxon>Cladophialophora</taxon>
    </lineage>
</organism>
<comment type="similarity">
    <text evidence="1">Belongs to the glycosyl hydrolase 3 family.</text>
</comment>
<gene>
    <name evidence="6" type="ORF">CLCR_06750</name>
</gene>
<dbReference type="Gene3D" id="3.40.50.1700">
    <property type="entry name" value="Glycoside hydrolase family 3 C-terminal domain"/>
    <property type="match status" value="1"/>
</dbReference>
<evidence type="ECO:0000259" key="5">
    <source>
        <dbReference type="Pfam" id="PF00933"/>
    </source>
</evidence>
<dbReference type="OrthoDB" id="4215304at2759"/>
<keyword evidence="2 6" id="KW-0378">Hydrolase</keyword>
<dbReference type="STRING" id="86049.A0A1C1CNW6"/>
<dbReference type="VEuPathDB" id="FungiDB:CLCR_06750"/>
<proteinExistence type="inferred from homology"/>
<evidence type="ECO:0000256" key="4">
    <source>
        <dbReference type="ARBA" id="ARBA00023295"/>
    </source>
</evidence>
<dbReference type="PRINTS" id="PR00133">
    <property type="entry name" value="GLHYDRLASE3"/>
</dbReference>
<evidence type="ECO:0000313" key="6">
    <source>
        <dbReference type="EMBL" id="OCT50194.1"/>
    </source>
</evidence>
<evidence type="ECO:0000256" key="3">
    <source>
        <dbReference type="ARBA" id="ARBA00023180"/>
    </source>
</evidence>
<dbReference type="VEuPathDB" id="FungiDB:G647_05788"/>
<dbReference type="PANTHER" id="PTHR30480:SF8">
    <property type="entry name" value="PUTATIVE (AFU_ORTHOLOGUE AFUA_8G04060)-RELATED"/>
    <property type="match status" value="1"/>
</dbReference>